<feature type="compositionally biased region" description="Basic and acidic residues" evidence="1">
    <location>
        <begin position="360"/>
        <end position="373"/>
    </location>
</feature>
<sequence length="373" mass="43165">MAASFSYPTAPGDPFVEFMRRSAQIKDEKLAAAIPREYFEPRPWRGLLGFAVSWALYLGAIVAMAFSPHWLLWIPLLVVAGLGGWGLHCIAHDCGHGSFSRSRRFNVAIGHIALLPLIYPFHAWRHVHNMHHAHTNNLELDTDWKPLPAAMYDRMPWWDKFVYHATRTWAFWGGTINYWRVSGFRPSFFPKREMRRDVRRSIWFVLAASALYFPPLVYFTGVKGLLLYFVGPWLATHAWFSATTLMHHSAADVPFLTSEHWTKNAGRLLLTTDYRYPRWLLFLTHNISVHTAHHVAPPIPFYNLPKAQEALKRAYPGMVRERDLKLSHLWTIIRRLHFYDTESGFYTDFSRGQVPPTADGGRERRAEPLRAAS</sequence>
<proteinExistence type="predicted"/>
<dbReference type="InterPro" id="IPR005804">
    <property type="entry name" value="FA_desaturase_dom"/>
</dbReference>
<dbReference type="RefSeq" id="WP_067912889.1">
    <property type="nucleotide sequence ID" value="NZ_BSRZ01000003.1"/>
</dbReference>
<evidence type="ECO:0000313" key="5">
    <source>
        <dbReference type="Proteomes" id="UP001165124"/>
    </source>
</evidence>
<dbReference type="GO" id="GO:0016491">
    <property type="term" value="F:oxidoreductase activity"/>
    <property type="evidence" value="ECO:0007669"/>
    <property type="project" value="InterPro"/>
</dbReference>
<feature type="transmembrane region" description="Helical" evidence="2">
    <location>
        <begin position="161"/>
        <end position="181"/>
    </location>
</feature>
<dbReference type="InterPro" id="IPR012171">
    <property type="entry name" value="Fatty_acid_desaturase"/>
</dbReference>
<dbReference type="EMBL" id="BSRZ01000003">
    <property type="protein sequence ID" value="GLW63543.1"/>
    <property type="molecule type" value="Genomic_DNA"/>
</dbReference>
<feature type="transmembrane region" description="Helical" evidence="2">
    <location>
        <begin position="202"/>
        <end position="219"/>
    </location>
</feature>
<feature type="transmembrane region" description="Helical" evidence="2">
    <location>
        <begin position="72"/>
        <end position="91"/>
    </location>
</feature>
<dbReference type="PANTHER" id="PTHR32100">
    <property type="entry name" value="OMEGA-6 FATTY ACID DESATURASE, CHLOROPLASTIC"/>
    <property type="match status" value="1"/>
</dbReference>
<evidence type="ECO:0000256" key="1">
    <source>
        <dbReference type="SAM" id="MobiDB-lite"/>
    </source>
</evidence>
<keyword evidence="5" id="KW-1185">Reference proteome</keyword>
<evidence type="ECO:0000256" key="2">
    <source>
        <dbReference type="SAM" id="Phobius"/>
    </source>
</evidence>
<protein>
    <submittedName>
        <fullName evidence="4">Fatty acid desaturase</fullName>
    </submittedName>
</protein>
<comment type="caution">
    <text evidence="4">The sequence shown here is derived from an EMBL/GenBank/DDBJ whole genome shotgun (WGS) entry which is preliminary data.</text>
</comment>
<dbReference type="AlphaFoldDB" id="A0A9W6UV45"/>
<feature type="domain" description="Fatty acid desaturase" evidence="3">
    <location>
        <begin position="68"/>
        <end position="317"/>
    </location>
</feature>
<gene>
    <name evidence="4" type="primary">desA</name>
    <name evidence="4" type="ORF">Arub01_17870</name>
</gene>
<accession>A0A9W6UV45</accession>
<keyword evidence="2" id="KW-0472">Membrane</keyword>
<feature type="region of interest" description="Disordered" evidence="1">
    <location>
        <begin position="350"/>
        <end position="373"/>
    </location>
</feature>
<evidence type="ECO:0000259" key="3">
    <source>
        <dbReference type="Pfam" id="PF00487"/>
    </source>
</evidence>
<organism evidence="4 5">
    <name type="scientific">Actinomadura rubrobrunea</name>
    <dbReference type="NCBI Taxonomy" id="115335"/>
    <lineage>
        <taxon>Bacteria</taxon>
        <taxon>Bacillati</taxon>
        <taxon>Actinomycetota</taxon>
        <taxon>Actinomycetes</taxon>
        <taxon>Streptosporangiales</taxon>
        <taxon>Thermomonosporaceae</taxon>
        <taxon>Actinomadura</taxon>
    </lineage>
</organism>
<dbReference type="Pfam" id="PF00487">
    <property type="entry name" value="FA_desaturase"/>
    <property type="match status" value="1"/>
</dbReference>
<name>A0A9W6UV45_9ACTN</name>
<dbReference type="GO" id="GO:0006629">
    <property type="term" value="P:lipid metabolic process"/>
    <property type="evidence" value="ECO:0007669"/>
    <property type="project" value="InterPro"/>
</dbReference>
<reference evidence="4" key="1">
    <citation type="submission" date="2023-02" db="EMBL/GenBank/DDBJ databases">
        <title>Actinomadura rubrobrunea NBRC 14622.</title>
        <authorList>
            <person name="Ichikawa N."/>
            <person name="Sato H."/>
            <person name="Tonouchi N."/>
        </authorList>
    </citation>
    <scope>NUCLEOTIDE SEQUENCE</scope>
    <source>
        <strain evidence="4">NBRC 14622</strain>
    </source>
</reference>
<feature type="transmembrane region" description="Helical" evidence="2">
    <location>
        <begin position="46"/>
        <end position="66"/>
    </location>
</feature>
<keyword evidence="2" id="KW-1133">Transmembrane helix</keyword>
<dbReference type="Proteomes" id="UP001165124">
    <property type="component" value="Unassembled WGS sequence"/>
</dbReference>
<evidence type="ECO:0000313" key="4">
    <source>
        <dbReference type="EMBL" id="GLW63543.1"/>
    </source>
</evidence>
<feature type="transmembrane region" description="Helical" evidence="2">
    <location>
        <begin position="103"/>
        <end position="121"/>
    </location>
</feature>
<dbReference type="CDD" id="cd03507">
    <property type="entry name" value="Delta12-FADS-like"/>
    <property type="match status" value="1"/>
</dbReference>
<keyword evidence="2" id="KW-0812">Transmembrane</keyword>